<keyword evidence="2" id="KW-1133">Transmembrane helix</keyword>
<dbReference type="GO" id="GO:0016020">
    <property type="term" value="C:membrane"/>
    <property type="evidence" value="ECO:0007669"/>
    <property type="project" value="InterPro"/>
</dbReference>
<feature type="transmembrane region" description="Helical" evidence="2">
    <location>
        <begin position="145"/>
        <end position="163"/>
    </location>
</feature>
<dbReference type="Proteomes" id="UP000304900">
    <property type="component" value="Unassembled WGS sequence"/>
</dbReference>
<dbReference type="Pfam" id="PF06580">
    <property type="entry name" value="His_kinase"/>
    <property type="match status" value="1"/>
</dbReference>
<feature type="coiled-coil region" evidence="1">
    <location>
        <begin position="176"/>
        <end position="215"/>
    </location>
</feature>
<gene>
    <name evidence="4" type="ORF">FDK13_23765</name>
</gene>
<proteinExistence type="predicted"/>
<reference evidence="4 5" key="1">
    <citation type="submission" date="2019-05" db="EMBL/GenBank/DDBJ databases">
        <title>Dyadobacter AR-3-8 sp. nov., isolated from arctic soil.</title>
        <authorList>
            <person name="Chaudhary D.K."/>
        </authorList>
    </citation>
    <scope>NUCLEOTIDE SEQUENCE [LARGE SCALE GENOMIC DNA]</scope>
    <source>
        <strain evidence="4 5">AR-3-8</strain>
    </source>
</reference>
<feature type="transmembrane region" description="Helical" evidence="2">
    <location>
        <begin position="54"/>
        <end position="74"/>
    </location>
</feature>
<sequence>MKPTLSERFLNFPGRSAFEKIIKLAVIWIFPWFFLRHAFTADIMQDNEYISNHASVLVYCQTIAAYYLTSYYIFPNFLYKKKFVVVALFVILLLNVAHWMNYYEIKYLATLSDGNLKVKPSYLQKAWRDYYEPYGLLGVFKSSEVAYLTFVWSYFVVSILLFIKLIKDILGFRTGGLKLERDKLKLENDKLQLEKDNLNLEIQRFQLQSENLTLELGFLKSQINPHFLFNILNSLYLRTVDLNGEASDIVLKLSDLMRYSLYSVKEDKVYLQNELSYIQNYLDLENYRRSKELAGISMTVSGNIQNKKIAPLLLISFVENAFKHSLDQSAKESFIQITADIELGTLNFIVENSFDKLRKNSEKQPIDENTEGIGLSNTRKRLNLLYPGLHTLTIDQTQHIYKITLNIELDPI</sequence>
<feature type="transmembrane region" description="Helical" evidence="2">
    <location>
        <begin position="83"/>
        <end position="102"/>
    </location>
</feature>
<evidence type="ECO:0000313" key="4">
    <source>
        <dbReference type="EMBL" id="TKT89369.1"/>
    </source>
</evidence>
<dbReference type="OrthoDB" id="9792992at2"/>
<feature type="transmembrane region" description="Helical" evidence="2">
    <location>
        <begin position="21"/>
        <end position="39"/>
    </location>
</feature>
<dbReference type="PANTHER" id="PTHR34220">
    <property type="entry name" value="SENSOR HISTIDINE KINASE YPDA"/>
    <property type="match status" value="1"/>
</dbReference>
<comment type="caution">
    <text evidence="4">The sequence shown here is derived from an EMBL/GenBank/DDBJ whole genome shotgun (WGS) entry which is preliminary data.</text>
</comment>
<feature type="domain" description="Signal transduction histidine kinase internal region" evidence="3">
    <location>
        <begin position="215"/>
        <end position="292"/>
    </location>
</feature>
<evidence type="ECO:0000259" key="3">
    <source>
        <dbReference type="Pfam" id="PF06580"/>
    </source>
</evidence>
<name>A0A4U6CX59_9BACT</name>
<accession>A0A4U6CX59</accession>
<dbReference type="Gene3D" id="3.30.565.10">
    <property type="entry name" value="Histidine kinase-like ATPase, C-terminal domain"/>
    <property type="match status" value="1"/>
</dbReference>
<protein>
    <submittedName>
        <fullName evidence="4">GHKL domain-containing protein</fullName>
    </submittedName>
</protein>
<dbReference type="RefSeq" id="WP_137342506.1">
    <property type="nucleotide sequence ID" value="NZ_BSQH01000015.1"/>
</dbReference>
<evidence type="ECO:0000256" key="1">
    <source>
        <dbReference type="SAM" id="Coils"/>
    </source>
</evidence>
<dbReference type="InterPro" id="IPR036890">
    <property type="entry name" value="HATPase_C_sf"/>
</dbReference>
<keyword evidence="5" id="KW-1185">Reference proteome</keyword>
<dbReference type="InterPro" id="IPR050640">
    <property type="entry name" value="Bact_2-comp_sensor_kinase"/>
</dbReference>
<dbReference type="GO" id="GO:0000155">
    <property type="term" value="F:phosphorelay sensor kinase activity"/>
    <property type="evidence" value="ECO:0007669"/>
    <property type="project" value="InterPro"/>
</dbReference>
<organism evidence="4 5">
    <name type="scientific">Dyadobacter frigoris</name>
    <dbReference type="NCBI Taxonomy" id="2576211"/>
    <lineage>
        <taxon>Bacteria</taxon>
        <taxon>Pseudomonadati</taxon>
        <taxon>Bacteroidota</taxon>
        <taxon>Cytophagia</taxon>
        <taxon>Cytophagales</taxon>
        <taxon>Spirosomataceae</taxon>
        <taxon>Dyadobacter</taxon>
    </lineage>
</organism>
<keyword evidence="2" id="KW-0472">Membrane</keyword>
<keyword evidence="2" id="KW-0812">Transmembrane</keyword>
<evidence type="ECO:0000256" key="2">
    <source>
        <dbReference type="SAM" id="Phobius"/>
    </source>
</evidence>
<keyword evidence="1" id="KW-0175">Coiled coil</keyword>
<dbReference type="EMBL" id="SZVO01000012">
    <property type="protein sequence ID" value="TKT89369.1"/>
    <property type="molecule type" value="Genomic_DNA"/>
</dbReference>
<dbReference type="AlphaFoldDB" id="A0A4U6CX59"/>
<evidence type="ECO:0000313" key="5">
    <source>
        <dbReference type="Proteomes" id="UP000304900"/>
    </source>
</evidence>
<dbReference type="PANTHER" id="PTHR34220:SF7">
    <property type="entry name" value="SENSOR HISTIDINE KINASE YPDA"/>
    <property type="match status" value="1"/>
</dbReference>
<dbReference type="InterPro" id="IPR010559">
    <property type="entry name" value="Sig_transdc_His_kin_internal"/>
</dbReference>